<feature type="non-terminal residue" evidence="2">
    <location>
        <position position="307"/>
    </location>
</feature>
<keyword evidence="3" id="KW-1185">Reference proteome</keyword>
<sequence length="307" mass="34847">LQQLFAVEFFSARECDALTFESNRIYRHKVVRHNYTTYDLRRGQDSINPRTHPDIAVLAPLGSSHPFIYGRVVGVFHANIRFTSPRGSSLASIPFKRVDFLWVRWFEYDSSYDAGWQAKRLHQIKFVHADESHAFGFLHPTDIIRAMHLIGDFGSLGTDSGLPKDSVGRQFEALAWSGPRELEDDDWKFYFVNMFVESDIFMLFRGGGVGHQELHEYLQPFALDAGLDVLVLPEYDSDGQEVAVDEGDMKGSDSDSSEGSQDLDNDDTEIEDESDVELSDDEEAILSDNEWFENLGPEDGEDISDTE</sequence>
<evidence type="ECO:0000313" key="3">
    <source>
        <dbReference type="Proteomes" id="UP001163846"/>
    </source>
</evidence>
<dbReference type="EMBL" id="MU807096">
    <property type="protein sequence ID" value="KAJ3832063.1"/>
    <property type="molecule type" value="Genomic_DNA"/>
</dbReference>
<dbReference type="Proteomes" id="UP001163846">
    <property type="component" value="Unassembled WGS sequence"/>
</dbReference>
<evidence type="ECO:0000313" key="2">
    <source>
        <dbReference type="EMBL" id="KAJ3832063.1"/>
    </source>
</evidence>
<organism evidence="2 3">
    <name type="scientific">Lentinula raphanica</name>
    <dbReference type="NCBI Taxonomy" id="153919"/>
    <lineage>
        <taxon>Eukaryota</taxon>
        <taxon>Fungi</taxon>
        <taxon>Dikarya</taxon>
        <taxon>Basidiomycota</taxon>
        <taxon>Agaricomycotina</taxon>
        <taxon>Agaricomycetes</taxon>
        <taxon>Agaricomycetidae</taxon>
        <taxon>Agaricales</taxon>
        <taxon>Marasmiineae</taxon>
        <taxon>Omphalotaceae</taxon>
        <taxon>Lentinula</taxon>
    </lineage>
</organism>
<feature type="compositionally biased region" description="Acidic residues" evidence="1">
    <location>
        <begin position="296"/>
        <end position="307"/>
    </location>
</feature>
<proteinExistence type="predicted"/>
<name>A0AA38NX30_9AGAR</name>
<protein>
    <submittedName>
        <fullName evidence="2">Uncharacterized protein</fullName>
    </submittedName>
</protein>
<dbReference type="AlphaFoldDB" id="A0AA38NX30"/>
<feature type="non-terminal residue" evidence="2">
    <location>
        <position position="1"/>
    </location>
</feature>
<comment type="caution">
    <text evidence="2">The sequence shown here is derived from an EMBL/GenBank/DDBJ whole genome shotgun (WGS) entry which is preliminary data.</text>
</comment>
<feature type="compositionally biased region" description="Acidic residues" evidence="1">
    <location>
        <begin position="261"/>
        <end position="285"/>
    </location>
</feature>
<accession>A0AA38NX30</accession>
<gene>
    <name evidence="2" type="ORF">F5878DRAFT_671301</name>
</gene>
<evidence type="ECO:0000256" key="1">
    <source>
        <dbReference type="SAM" id="MobiDB-lite"/>
    </source>
</evidence>
<reference evidence="2" key="1">
    <citation type="submission" date="2022-08" db="EMBL/GenBank/DDBJ databases">
        <authorList>
            <consortium name="DOE Joint Genome Institute"/>
            <person name="Min B."/>
            <person name="Riley R."/>
            <person name="Sierra-Patev S."/>
            <person name="Naranjo-Ortiz M."/>
            <person name="Looney B."/>
            <person name="Konkel Z."/>
            <person name="Slot J.C."/>
            <person name="Sakamoto Y."/>
            <person name="Steenwyk J.L."/>
            <person name="Rokas A."/>
            <person name="Carro J."/>
            <person name="Camarero S."/>
            <person name="Ferreira P."/>
            <person name="Molpeceres G."/>
            <person name="Ruiz-Duenas F.J."/>
            <person name="Serrano A."/>
            <person name="Henrissat B."/>
            <person name="Drula E."/>
            <person name="Hughes K.W."/>
            <person name="Mata J.L."/>
            <person name="Ishikawa N.K."/>
            <person name="Vargas-Isla R."/>
            <person name="Ushijima S."/>
            <person name="Smith C.A."/>
            <person name="Ahrendt S."/>
            <person name="Andreopoulos W."/>
            <person name="He G."/>
            <person name="Labutti K."/>
            <person name="Lipzen A."/>
            <person name="Ng V."/>
            <person name="Sandor L."/>
            <person name="Barry K."/>
            <person name="Martinez A.T."/>
            <person name="Xiao Y."/>
            <person name="Gibbons J.G."/>
            <person name="Terashima K."/>
            <person name="Hibbett D.S."/>
            <person name="Grigoriev I.V."/>
        </authorList>
    </citation>
    <scope>NUCLEOTIDE SEQUENCE</scope>
    <source>
        <strain evidence="2">TFB9207</strain>
    </source>
</reference>
<feature type="region of interest" description="Disordered" evidence="1">
    <location>
        <begin position="244"/>
        <end position="307"/>
    </location>
</feature>